<dbReference type="EMBL" id="BMMZ01000022">
    <property type="protein sequence ID" value="GGL83807.1"/>
    <property type="molecule type" value="Genomic_DNA"/>
</dbReference>
<comment type="caution">
    <text evidence="1">The sequence shown here is derived from an EMBL/GenBank/DDBJ whole genome shotgun (WGS) entry which is preliminary data.</text>
</comment>
<reference evidence="1" key="1">
    <citation type="journal article" date="2014" name="Int. J. Syst. Evol. Microbiol.">
        <title>Complete genome sequence of Corynebacterium casei LMG S-19264T (=DSM 44701T), isolated from a smear-ripened cheese.</title>
        <authorList>
            <consortium name="US DOE Joint Genome Institute (JGI-PGF)"/>
            <person name="Walter F."/>
            <person name="Albersmeier A."/>
            <person name="Kalinowski J."/>
            <person name="Ruckert C."/>
        </authorList>
    </citation>
    <scope>NUCLEOTIDE SEQUENCE</scope>
    <source>
        <strain evidence="1">CGMCC 4.7306</strain>
    </source>
</reference>
<gene>
    <name evidence="1" type="ORF">GCM10011575_47620</name>
</gene>
<organism evidence="1 2">
    <name type="scientific">Microlunatus endophyticus</name>
    <dbReference type="NCBI Taxonomy" id="1716077"/>
    <lineage>
        <taxon>Bacteria</taxon>
        <taxon>Bacillati</taxon>
        <taxon>Actinomycetota</taxon>
        <taxon>Actinomycetes</taxon>
        <taxon>Propionibacteriales</taxon>
        <taxon>Propionibacteriaceae</taxon>
        <taxon>Microlunatus</taxon>
    </lineage>
</organism>
<protein>
    <submittedName>
        <fullName evidence="1">Uncharacterized protein</fullName>
    </submittedName>
</protein>
<reference evidence="1" key="2">
    <citation type="submission" date="2020-09" db="EMBL/GenBank/DDBJ databases">
        <authorList>
            <person name="Sun Q."/>
            <person name="Zhou Y."/>
        </authorList>
    </citation>
    <scope>NUCLEOTIDE SEQUENCE</scope>
    <source>
        <strain evidence="1">CGMCC 4.7306</strain>
    </source>
</reference>
<accession>A0A917SJW1</accession>
<evidence type="ECO:0000313" key="1">
    <source>
        <dbReference type="EMBL" id="GGL83807.1"/>
    </source>
</evidence>
<evidence type="ECO:0000313" key="2">
    <source>
        <dbReference type="Proteomes" id="UP000613840"/>
    </source>
</evidence>
<keyword evidence="2" id="KW-1185">Reference proteome</keyword>
<sequence length="206" mass="22554">MAFPSEPSYSQRREDETRAWLGLTPISGICGEKIGPFHCVLPLGHEGRHRTMTPEQKSAFLAGARHCTLAREKAEERELTAYRLQWFTGEAGPAGSADERAVAAMRDHTLHPEAADQEAAQRAAVETHDAECVCEHCEFNNFVDGDEAASICGVKPGTIRVWCNRGKLSVHHYRKFPAGPQGGGVQAFALYKLDDVLAIADKINPS</sequence>
<proteinExistence type="predicted"/>
<dbReference type="RefSeq" id="WP_229670606.1">
    <property type="nucleotide sequence ID" value="NZ_BMMZ01000022.1"/>
</dbReference>
<dbReference type="Proteomes" id="UP000613840">
    <property type="component" value="Unassembled WGS sequence"/>
</dbReference>
<dbReference type="AlphaFoldDB" id="A0A917SJW1"/>
<name>A0A917SJW1_9ACTN</name>